<keyword evidence="2" id="KW-1133">Transmembrane helix</keyword>
<evidence type="ECO:0000313" key="4">
    <source>
        <dbReference type="EMBL" id="KAJ8454665.1"/>
    </source>
</evidence>
<dbReference type="Pfam" id="PF02538">
    <property type="entry name" value="Hydantoinase_B"/>
    <property type="match status" value="1"/>
</dbReference>
<dbReference type="AlphaFoldDB" id="A0AAD7THH5"/>
<dbReference type="PANTHER" id="PTHR11365">
    <property type="entry name" value="5-OXOPROLINASE RELATED"/>
    <property type="match status" value="1"/>
</dbReference>
<sequence>MVEQPKYNPPDPILLTLFANRFMSVAEAMGRSLQQTAISTNIKERLDFSCALFAPDGDLVANAPFIPIHLGSMSFAVKYQMQLHGETLKPGDVFMTNSPHAGGSHLPDITIISPVFDAKAEKVIFFTASRGHHADIGGILPGSMPPTSTTIFEEGAHILSFKIVNDGVFDHDGLVDYMVTKPAQYPGSSGCRNLRDVESDLKAQIAANHKGIQLIQQIVDDYGLETVQEYMYHIRANAESSVRNLLRDVAKRAGTNVLEAVDYLDDGSPIHLRVDINEKDGSATLDFEGTGCEIRGNLNSPISVVHSAVIYCMRAMLDMDIPLNAGCLVPIMVKIPEGSLLSPSKTAAVCGGNVLTSQRIVDVVLKAFHACAASQGCTNNLTFGAGGKDKDGNNITGWGYYETIAGGSGAGPGWHGTSGVHTHITNTRIGDVEILERRYPVIVHQFGIREGSGGKGKWRGGDGVVRELEFLEPIQVSILSERRTRQPYGMEGGEPGALGRNTWVKQPRKSDGDMPEDPDAPLKPRKINIGGKATVFMGKGDRLLIETPGAGAWGEPEDEDGRASLVLGYFAPTICPQEMKLNFLSPRLAKLSVKVVSIAGAVMALVLLFVVAWGGSYPSYDPNPPILIPRQGDVWHVGELHTVQWSVDGIPTTNSSGKPVLALLLLAYWSDSNEPALLRHEPLTDWIPITDKIANIIVPSVPTRSDYSIFLNAHDDRSSCSGTITIFNPDDPSGTGVPPLVHRRCQRYCNLLVIGDTGAKCNGVFINRAIAYIATAECRLFRILGRSTFGLWVL</sequence>
<dbReference type="InterPro" id="IPR003692">
    <property type="entry name" value="Hydantoinase_B"/>
</dbReference>
<dbReference type="GO" id="GO:0017168">
    <property type="term" value="F:5-oxoprolinase (ATP-hydrolyzing) activity"/>
    <property type="evidence" value="ECO:0007669"/>
    <property type="project" value="TreeGrafter"/>
</dbReference>
<organism evidence="4 5">
    <name type="scientific">Trametes cubensis</name>
    <dbReference type="NCBI Taxonomy" id="1111947"/>
    <lineage>
        <taxon>Eukaryota</taxon>
        <taxon>Fungi</taxon>
        <taxon>Dikarya</taxon>
        <taxon>Basidiomycota</taxon>
        <taxon>Agaricomycotina</taxon>
        <taxon>Agaricomycetes</taxon>
        <taxon>Polyporales</taxon>
        <taxon>Polyporaceae</taxon>
        <taxon>Trametes</taxon>
    </lineage>
</organism>
<proteinExistence type="predicted"/>
<feature type="transmembrane region" description="Helical" evidence="2">
    <location>
        <begin position="595"/>
        <end position="615"/>
    </location>
</feature>
<dbReference type="EMBL" id="JAPEVG010000917">
    <property type="protein sequence ID" value="KAJ8454665.1"/>
    <property type="molecule type" value="Genomic_DNA"/>
</dbReference>
<keyword evidence="2" id="KW-0812">Transmembrane</keyword>
<accession>A0AAD7THH5</accession>
<keyword evidence="5" id="KW-1185">Reference proteome</keyword>
<reference evidence="4" key="1">
    <citation type="submission" date="2022-11" db="EMBL/GenBank/DDBJ databases">
        <title>Genome Sequence of Cubamyces cubensis.</title>
        <authorList>
            <person name="Buettner E."/>
        </authorList>
    </citation>
    <scope>NUCLEOTIDE SEQUENCE</scope>
    <source>
        <strain evidence="4">MPL-01</strain>
    </source>
</reference>
<name>A0AAD7THH5_9APHY</name>
<feature type="region of interest" description="Disordered" evidence="1">
    <location>
        <begin position="486"/>
        <end position="524"/>
    </location>
</feature>
<evidence type="ECO:0000256" key="2">
    <source>
        <dbReference type="SAM" id="Phobius"/>
    </source>
</evidence>
<dbReference type="PANTHER" id="PTHR11365:SF2">
    <property type="entry name" value="5-OXOPROLINASE"/>
    <property type="match status" value="1"/>
</dbReference>
<keyword evidence="2" id="KW-0472">Membrane</keyword>
<dbReference type="Proteomes" id="UP001215151">
    <property type="component" value="Unassembled WGS sequence"/>
</dbReference>
<gene>
    <name evidence="4" type="ORF">ONZ51_g12897</name>
</gene>
<evidence type="ECO:0000256" key="1">
    <source>
        <dbReference type="SAM" id="MobiDB-lite"/>
    </source>
</evidence>
<dbReference type="GO" id="GO:0005829">
    <property type="term" value="C:cytosol"/>
    <property type="evidence" value="ECO:0007669"/>
    <property type="project" value="TreeGrafter"/>
</dbReference>
<dbReference type="InterPro" id="IPR045079">
    <property type="entry name" value="Oxoprolinase-like"/>
</dbReference>
<protein>
    <recommendedName>
        <fullName evidence="3">Hydantoinase B/oxoprolinase domain-containing protein</fullName>
    </recommendedName>
</protein>
<dbReference type="GO" id="GO:0006749">
    <property type="term" value="P:glutathione metabolic process"/>
    <property type="evidence" value="ECO:0007669"/>
    <property type="project" value="TreeGrafter"/>
</dbReference>
<comment type="caution">
    <text evidence="4">The sequence shown here is derived from an EMBL/GenBank/DDBJ whole genome shotgun (WGS) entry which is preliminary data.</text>
</comment>
<evidence type="ECO:0000259" key="3">
    <source>
        <dbReference type="Pfam" id="PF02538"/>
    </source>
</evidence>
<feature type="domain" description="Hydantoinase B/oxoprolinase" evidence="3">
    <location>
        <begin position="11"/>
        <end position="556"/>
    </location>
</feature>
<evidence type="ECO:0000313" key="5">
    <source>
        <dbReference type="Proteomes" id="UP001215151"/>
    </source>
</evidence>